<evidence type="ECO:0000259" key="2">
    <source>
        <dbReference type="PROSITE" id="PS51406"/>
    </source>
</evidence>
<dbReference type="AlphaFoldDB" id="A0ABD0RUX5"/>
<evidence type="ECO:0000313" key="3">
    <source>
        <dbReference type="EMBL" id="KAL0202284.1"/>
    </source>
</evidence>
<reference evidence="3 4" key="1">
    <citation type="submission" date="2024-05" db="EMBL/GenBank/DDBJ databases">
        <title>Genome sequencing and assembly of Indian major carp, Cirrhinus mrigala (Hamilton, 1822).</title>
        <authorList>
            <person name="Mohindra V."/>
            <person name="Chowdhury L.M."/>
            <person name="Lal K."/>
            <person name="Jena J.K."/>
        </authorList>
    </citation>
    <scope>NUCLEOTIDE SEQUENCE [LARGE SCALE GENOMIC DNA]</scope>
    <source>
        <strain evidence="3">CM1030</strain>
        <tissue evidence="3">Blood</tissue>
    </source>
</reference>
<dbReference type="PROSITE" id="PS51406">
    <property type="entry name" value="FIBRINOGEN_C_2"/>
    <property type="match status" value="1"/>
</dbReference>
<evidence type="ECO:0000313" key="4">
    <source>
        <dbReference type="Proteomes" id="UP001529510"/>
    </source>
</evidence>
<dbReference type="Proteomes" id="UP001529510">
    <property type="component" value="Unassembled WGS sequence"/>
</dbReference>
<dbReference type="Gene3D" id="3.90.215.10">
    <property type="entry name" value="Gamma Fibrinogen, chain A, domain 1"/>
    <property type="match status" value="1"/>
</dbReference>
<feature type="non-terminal residue" evidence="3">
    <location>
        <position position="67"/>
    </location>
</feature>
<feature type="domain" description="Fibrinogen C-terminal" evidence="2">
    <location>
        <begin position="15"/>
        <end position="67"/>
    </location>
</feature>
<gene>
    <name evidence="3" type="ORF">M9458_000302</name>
</gene>
<name>A0ABD0RUX5_CIRMR</name>
<proteinExistence type="predicted"/>
<keyword evidence="4" id="KW-1185">Reference proteome</keyword>
<comment type="caution">
    <text evidence="3">The sequence shown here is derived from an EMBL/GenBank/DDBJ whole genome shotgun (WGS) entry which is preliminary data.</text>
</comment>
<dbReference type="InterPro" id="IPR014716">
    <property type="entry name" value="Fibrinogen_a/b/g_C_1"/>
</dbReference>
<protein>
    <recommendedName>
        <fullName evidence="2">Fibrinogen C-terminal domain-containing protein</fullName>
    </recommendedName>
</protein>
<feature type="chain" id="PRO_5044881305" description="Fibrinogen C-terminal domain-containing protein" evidence="1">
    <location>
        <begin position="20"/>
        <end position="67"/>
    </location>
</feature>
<sequence>MTVFLAALLPVVLMNECNQDEHDCSDIYNSGETVSEIYSIYPAGDVPVLVYCEMISDGNDKEIGGWT</sequence>
<dbReference type="EMBL" id="JAMKFB020000001">
    <property type="protein sequence ID" value="KAL0202284.1"/>
    <property type="molecule type" value="Genomic_DNA"/>
</dbReference>
<organism evidence="3 4">
    <name type="scientific">Cirrhinus mrigala</name>
    <name type="common">Mrigala</name>
    <dbReference type="NCBI Taxonomy" id="683832"/>
    <lineage>
        <taxon>Eukaryota</taxon>
        <taxon>Metazoa</taxon>
        <taxon>Chordata</taxon>
        <taxon>Craniata</taxon>
        <taxon>Vertebrata</taxon>
        <taxon>Euteleostomi</taxon>
        <taxon>Actinopterygii</taxon>
        <taxon>Neopterygii</taxon>
        <taxon>Teleostei</taxon>
        <taxon>Ostariophysi</taxon>
        <taxon>Cypriniformes</taxon>
        <taxon>Cyprinidae</taxon>
        <taxon>Labeoninae</taxon>
        <taxon>Labeonini</taxon>
        <taxon>Cirrhinus</taxon>
    </lineage>
</organism>
<dbReference type="InterPro" id="IPR036056">
    <property type="entry name" value="Fibrinogen-like_C"/>
</dbReference>
<keyword evidence="1" id="KW-0732">Signal</keyword>
<dbReference type="InterPro" id="IPR002181">
    <property type="entry name" value="Fibrinogen_a/b/g_C_dom"/>
</dbReference>
<dbReference type="SUPFAM" id="SSF56496">
    <property type="entry name" value="Fibrinogen C-terminal domain-like"/>
    <property type="match status" value="1"/>
</dbReference>
<feature type="signal peptide" evidence="1">
    <location>
        <begin position="1"/>
        <end position="19"/>
    </location>
</feature>
<evidence type="ECO:0000256" key="1">
    <source>
        <dbReference type="SAM" id="SignalP"/>
    </source>
</evidence>
<accession>A0ABD0RUX5</accession>
<dbReference type="Pfam" id="PF00147">
    <property type="entry name" value="Fibrinogen_C"/>
    <property type="match status" value="1"/>
</dbReference>